<accession>A0A222P5H1</accession>
<gene>
    <name evidence="1" type="ORF">clem_12770</name>
</gene>
<sequence>MGKKNANSRRVHANGTKQPYSNQEILRFFNQKPITPAAKQIQEGQQAVQKIKLETTTDILLVAILEELKTRNRIELMKLKSKQDQEQKELQAAKKMQEHDQARFEEIRPFMYL</sequence>
<keyword evidence="2" id="KW-1185">Reference proteome</keyword>
<evidence type="ECO:0008006" key="3">
    <source>
        <dbReference type="Google" id="ProtNLM"/>
    </source>
</evidence>
<dbReference type="KEGG" id="lcd:clem_12770"/>
<dbReference type="OrthoDB" id="5653271at2"/>
<organism evidence="1 2">
    <name type="scientific">Legionella clemsonensis</name>
    <dbReference type="NCBI Taxonomy" id="1867846"/>
    <lineage>
        <taxon>Bacteria</taxon>
        <taxon>Pseudomonadati</taxon>
        <taxon>Pseudomonadota</taxon>
        <taxon>Gammaproteobacteria</taxon>
        <taxon>Legionellales</taxon>
        <taxon>Legionellaceae</taxon>
        <taxon>Legionella</taxon>
    </lineage>
</organism>
<evidence type="ECO:0000313" key="2">
    <source>
        <dbReference type="Proteomes" id="UP000201728"/>
    </source>
</evidence>
<proteinExistence type="predicted"/>
<evidence type="ECO:0000313" key="1">
    <source>
        <dbReference type="EMBL" id="ASQ47088.1"/>
    </source>
</evidence>
<reference evidence="1 2" key="1">
    <citation type="submission" date="2016-07" db="EMBL/GenBank/DDBJ databases">
        <authorList>
            <person name="Hassler H."/>
        </authorList>
    </citation>
    <scope>NUCLEOTIDE SEQUENCE [LARGE SCALE GENOMIC DNA]</scope>
    <source>
        <strain evidence="1 2">CDC-D5610</strain>
    </source>
</reference>
<protein>
    <recommendedName>
        <fullName evidence="3">Coiled-coil protein</fullName>
    </recommendedName>
</protein>
<name>A0A222P5H1_9GAMM</name>
<dbReference type="EMBL" id="CP016397">
    <property type="protein sequence ID" value="ASQ47088.1"/>
    <property type="molecule type" value="Genomic_DNA"/>
</dbReference>
<dbReference type="Proteomes" id="UP000201728">
    <property type="component" value="Chromosome"/>
</dbReference>
<dbReference type="AlphaFoldDB" id="A0A222P5H1"/>
<dbReference type="RefSeq" id="WP_094091868.1">
    <property type="nucleotide sequence ID" value="NZ_CP016397.1"/>
</dbReference>